<organism evidence="1 2">
    <name type="scientific">Tilletiaria anomala (strain ATCC 24038 / CBS 436.72 / UBC 951)</name>
    <dbReference type="NCBI Taxonomy" id="1037660"/>
    <lineage>
        <taxon>Eukaryota</taxon>
        <taxon>Fungi</taxon>
        <taxon>Dikarya</taxon>
        <taxon>Basidiomycota</taxon>
        <taxon>Ustilaginomycotina</taxon>
        <taxon>Exobasidiomycetes</taxon>
        <taxon>Georgefischeriales</taxon>
        <taxon>Tilletiariaceae</taxon>
        <taxon>Tilletiaria</taxon>
    </lineage>
</organism>
<dbReference type="EMBL" id="JMSN01000016">
    <property type="protein sequence ID" value="KDN51455.1"/>
    <property type="molecule type" value="Genomic_DNA"/>
</dbReference>
<name>A0A066WLE2_TILAU</name>
<protein>
    <submittedName>
        <fullName evidence="1">Uncharacterized protein</fullName>
    </submittedName>
</protein>
<gene>
    <name evidence="1" type="ORF">K437DRAFT_52187</name>
</gene>
<comment type="caution">
    <text evidence="1">The sequence shown here is derived from an EMBL/GenBank/DDBJ whole genome shotgun (WGS) entry which is preliminary data.</text>
</comment>
<dbReference type="Proteomes" id="UP000027361">
    <property type="component" value="Unassembled WGS sequence"/>
</dbReference>
<dbReference type="InParanoid" id="A0A066WLE2"/>
<dbReference type="RefSeq" id="XP_013244791.1">
    <property type="nucleotide sequence ID" value="XM_013389337.1"/>
</dbReference>
<accession>A0A066WLE2</accession>
<reference evidence="1 2" key="1">
    <citation type="submission" date="2014-05" db="EMBL/GenBank/DDBJ databases">
        <title>Draft genome sequence of a rare smut relative, Tilletiaria anomala UBC 951.</title>
        <authorList>
            <consortium name="DOE Joint Genome Institute"/>
            <person name="Toome M."/>
            <person name="Kuo A."/>
            <person name="Henrissat B."/>
            <person name="Lipzen A."/>
            <person name="Tritt A."/>
            <person name="Yoshinaga Y."/>
            <person name="Zane M."/>
            <person name="Barry K."/>
            <person name="Grigoriev I.V."/>
            <person name="Spatafora J.W."/>
            <person name="Aimea M.C."/>
        </authorList>
    </citation>
    <scope>NUCLEOTIDE SEQUENCE [LARGE SCALE GENOMIC DNA]</scope>
    <source>
        <strain evidence="1 2">UBC 951</strain>
    </source>
</reference>
<sequence length="128" mass="14345">MLSVRLLWRIRTSPVRAFAFGISRLLRMVRGKGRPKFEDYIAAAAQGTHPSTLKLSDNSPKPYMICGRSSVRDHIGSAIGMRSSTAVMCAGNRKGSRPRFSSLRARKALSISWRKCSDKRPNIECDYL</sequence>
<dbReference type="AlphaFoldDB" id="A0A066WLE2"/>
<dbReference type="HOGENOM" id="CLU_1961119_0_0_1"/>
<keyword evidence="2" id="KW-1185">Reference proteome</keyword>
<evidence type="ECO:0000313" key="2">
    <source>
        <dbReference type="Proteomes" id="UP000027361"/>
    </source>
</evidence>
<dbReference type="GeneID" id="25267570"/>
<evidence type="ECO:0000313" key="1">
    <source>
        <dbReference type="EMBL" id="KDN51455.1"/>
    </source>
</evidence>
<proteinExistence type="predicted"/>